<feature type="transmembrane region" description="Helical" evidence="1">
    <location>
        <begin position="64"/>
        <end position="91"/>
    </location>
</feature>
<dbReference type="AlphaFoldDB" id="A0A1A9V7J0"/>
<keyword evidence="3" id="KW-1185">Reference proteome</keyword>
<dbReference type="EnsemblMetazoa" id="GAUT028416-RA">
    <property type="protein sequence ID" value="GAUT028416-PA"/>
    <property type="gene ID" value="GAUT028416"/>
</dbReference>
<keyword evidence="1" id="KW-1133">Transmembrane helix</keyword>
<sequence length="133" mass="15126">MQCDKECEKTCRYAITSLQSIVCYKSITCPILNYSMRKYRNSLQIVCFLRVMTFSHPSSHGPGLLLAALVIGYYGVLISQANTQCLIFQIYDLSTARNLSVHIFIWIICVNFPLHCSFNEIVCVMKATNIVTK</sequence>
<feature type="transmembrane region" description="Helical" evidence="1">
    <location>
        <begin position="103"/>
        <end position="125"/>
    </location>
</feature>
<evidence type="ECO:0000313" key="2">
    <source>
        <dbReference type="EnsemblMetazoa" id="GAUT028416-PA"/>
    </source>
</evidence>
<organism evidence="2 3">
    <name type="scientific">Glossina austeni</name>
    <name type="common">Savannah tsetse fly</name>
    <dbReference type="NCBI Taxonomy" id="7395"/>
    <lineage>
        <taxon>Eukaryota</taxon>
        <taxon>Metazoa</taxon>
        <taxon>Ecdysozoa</taxon>
        <taxon>Arthropoda</taxon>
        <taxon>Hexapoda</taxon>
        <taxon>Insecta</taxon>
        <taxon>Pterygota</taxon>
        <taxon>Neoptera</taxon>
        <taxon>Endopterygota</taxon>
        <taxon>Diptera</taxon>
        <taxon>Brachycera</taxon>
        <taxon>Muscomorpha</taxon>
        <taxon>Hippoboscoidea</taxon>
        <taxon>Glossinidae</taxon>
        <taxon>Glossina</taxon>
    </lineage>
</organism>
<evidence type="ECO:0000313" key="3">
    <source>
        <dbReference type="Proteomes" id="UP000078200"/>
    </source>
</evidence>
<dbReference type="Proteomes" id="UP000078200">
    <property type="component" value="Unassembled WGS sequence"/>
</dbReference>
<name>A0A1A9V7J0_GLOAU</name>
<dbReference type="VEuPathDB" id="VectorBase:GAUT028416"/>
<protein>
    <submittedName>
        <fullName evidence="2">Uncharacterized protein</fullName>
    </submittedName>
</protein>
<proteinExistence type="predicted"/>
<reference evidence="2" key="1">
    <citation type="submission" date="2020-05" db="UniProtKB">
        <authorList>
            <consortium name="EnsemblMetazoa"/>
        </authorList>
    </citation>
    <scope>IDENTIFICATION</scope>
    <source>
        <strain evidence="2">TTRI</strain>
    </source>
</reference>
<keyword evidence="1" id="KW-0472">Membrane</keyword>
<evidence type="ECO:0000256" key="1">
    <source>
        <dbReference type="SAM" id="Phobius"/>
    </source>
</evidence>
<keyword evidence="1" id="KW-0812">Transmembrane</keyword>
<accession>A0A1A9V7J0</accession>